<comment type="caution">
    <text evidence="2">The sequence shown here is derived from an EMBL/GenBank/DDBJ whole genome shotgun (WGS) entry which is preliminary data.</text>
</comment>
<proteinExistence type="predicted"/>
<keyword evidence="1" id="KW-1133">Transmembrane helix</keyword>
<evidence type="ECO:0008006" key="3">
    <source>
        <dbReference type="Google" id="ProtNLM"/>
    </source>
</evidence>
<protein>
    <recommendedName>
        <fullName evidence="3">NADH:quinone oxidoreductase/Mrp antiporter membrane subunit domain-containing protein</fullName>
    </recommendedName>
</protein>
<feature type="transmembrane region" description="Helical" evidence="1">
    <location>
        <begin position="199"/>
        <end position="220"/>
    </location>
</feature>
<feature type="transmembrane region" description="Helical" evidence="1">
    <location>
        <begin position="340"/>
        <end position="359"/>
    </location>
</feature>
<feature type="transmembrane region" description="Helical" evidence="1">
    <location>
        <begin position="232"/>
        <end position="251"/>
    </location>
</feature>
<feature type="transmembrane region" description="Helical" evidence="1">
    <location>
        <begin position="166"/>
        <end position="184"/>
    </location>
</feature>
<evidence type="ECO:0000313" key="2">
    <source>
        <dbReference type="EMBL" id="HGZ43994.1"/>
    </source>
</evidence>
<feature type="transmembrane region" description="Helical" evidence="1">
    <location>
        <begin position="379"/>
        <end position="402"/>
    </location>
</feature>
<dbReference type="EMBL" id="DSQF01000022">
    <property type="protein sequence ID" value="HGZ43994.1"/>
    <property type="molecule type" value="Genomic_DNA"/>
</dbReference>
<feature type="transmembrane region" description="Helical" evidence="1">
    <location>
        <begin position="131"/>
        <end position="154"/>
    </location>
</feature>
<organism evidence="2">
    <name type="scientific">Eiseniibacteriota bacterium</name>
    <dbReference type="NCBI Taxonomy" id="2212470"/>
    <lineage>
        <taxon>Bacteria</taxon>
        <taxon>Candidatus Eiseniibacteriota</taxon>
    </lineage>
</organism>
<sequence>MTPVLPGLPGLAAALALVAAALLRWTDRRGDPPAAALLPLAALAPLAAGFAGSAAAPRAFAPLAALVVVAMLARDREDRLHAECALKLMWVLGPAFALSWTGEHLLTVVTGTADVREQWGVLALGLDPPQLWGVALPLALLGGLVLAGGAPFHFWAADLLQGGRAWLAPLAVAVLQAGGALWLARRLDGVETFDAASRVASGLTGIAAMVAFVAGGVTLAGQRRPERRVGTLASLQGALAVASLAVAHHAWRRLPPPPGAFEAWAAHLVLALTGAAAVARLLPVSGAAPSAAAPIARRHPLAAIAGLYAMASLAGVPGTPGAELWLEVARRTVAAGRSDLLLAMGFAWVAAFTTTVRTAREAFGALDPAPPPPNPVPRAVRAALWIAAAGLIAAWPAGGVLAR</sequence>
<evidence type="ECO:0000256" key="1">
    <source>
        <dbReference type="SAM" id="Phobius"/>
    </source>
</evidence>
<name>A0A832I2L2_UNCEI</name>
<feature type="transmembrane region" description="Helical" evidence="1">
    <location>
        <begin position="263"/>
        <end position="282"/>
    </location>
</feature>
<accession>A0A832I2L2</accession>
<dbReference type="AlphaFoldDB" id="A0A832I2L2"/>
<gene>
    <name evidence="2" type="ORF">ENR23_11350</name>
</gene>
<keyword evidence="1" id="KW-0472">Membrane</keyword>
<reference evidence="2" key="1">
    <citation type="journal article" date="2020" name="mSystems">
        <title>Genome- and Community-Level Interaction Insights into Carbon Utilization and Element Cycling Functions of Hydrothermarchaeota in Hydrothermal Sediment.</title>
        <authorList>
            <person name="Zhou Z."/>
            <person name="Liu Y."/>
            <person name="Xu W."/>
            <person name="Pan J."/>
            <person name="Luo Z.H."/>
            <person name="Li M."/>
        </authorList>
    </citation>
    <scope>NUCLEOTIDE SEQUENCE [LARGE SCALE GENOMIC DNA]</scope>
    <source>
        <strain evidence="2">SpSt-381</strain>
    </source>
</reference>
<feature type="transmembrane region" description="Helical" evidence="1">
    <location>
        <begin position="44"/>
        <end position="72"/>
    </location>
</feature>
<keyword evidence="1" id="KW-0812">Transmembrane</keyword>